<dbReference type="Proteomes" id="UP000007838">
    <property type="component" value="Chromosome"/>
</dbReference>
<dbReference type="Pfam" id="PF05638">
    <property type="entry name" value="T6SS_HCP"/>
    <property type="match status" value="1"/>
</dbReference>
<dbReference type="EMBL" id="CP002886">
    <property type="protein sequence ID" value="AEW74121.1"/>
    <property type="molecule type" value="Genomic_DNA"/>
</dbReference>
<dbReference type="Gene3D" id="2.30.110.20">
    <property type="entry name" value="Hcp1-like"/>
    <property type="match status" value="1"/>
</dbReference>
<proteinExistence type="predicted"/>
<organism evidence="1 2">
    <name type="scientific">Enterobacter ludwigii</name>
    <dbReference type="NCBI Taxonomy" id="299767"/>
    <lineage>
        <taxon>Bacteria</taxon>
        <taxon>Pseudomonadati</taxon>
        <taxon>Pseudomonadota</taxon>
        <taxon>Gammaproteobacteria</taxon>
        <taxon>Enterobacterales</taxon>
        <taxon>Enterobacteriaceae</taxon>
        <taxon>Enterobacter</taxon>
        <taxon>Enterobacter cloacae complex</taxon>
    </lineage>
</organism>
<protein>
    <submittedName>
        <fullName evidence="1">Hcp1</fullName>
    </submittedName>
</protein>
<name>G8LFD7_9ENTR</name>
<dbReference type="InterPro" id="IPR053165">
    <property type="entry name" value="HSI-I_assembly_Hcp1"/>
</dbReference>
<dbReference type="InterPro" id="IPR008514">
    <property type="entry name" value="T6SS_Hcp"/>
</dbReference>
<dbReference type="eggNOG" id="COG3157">
    <property type="taxonomic scope" value="Bacteria"/>
</dbReference>
<dbReference type="SUPFAM" id="SSF141452">
    <property type="entry name" value="Hcp1-like"/>
    <property type="match status" value="1"/>
</dbReference>
<sequence>MCFRQAGGRGKIWTVLFSPMLSCLPYKCFFESNIVHPRRVDIMAIDMFLKVEGVTGESKDSNHTGWTDITSFSWGASQPGNMSVGGGGGAGKVNFNDLHVNALIDKSTTAILKHCASGKHLTKVELSVCKAGGQQVEYTRITLEDVLVTSVQYTGADNGDTVGVTYAFQAAKVKQQYWEQTTAGGKGAESSAGWNIKENKEA</sequence>
<evidence type="ECO:0000313" key="1">
    <source>
        <dbReference type="EMBL" id="AEW74121.1"/>
    </source>
</evidence>
<reference evidence="1 2" key="1">
    <citation type="journal article" date="2011" name="Stand. Genomic Sci.">
        <title>Complete genome of the onion pathogen Enterobacter cloacae EcWSU1.</title>
        <authorList>
            <person name="Humann J.L."/>
            <person name="Wildung M."/>
            <person name="Cheng C.H."/>
            <person name="Lee T."/>
            <person name="Stewart J.E."/>
            <person name="Drew J.C."/>
            <person name="Triplett E.W."/>
            <person name="Main D."/>
            <person name="Schroeder B.K."/>
        </authorList>
    </citation>
    <scope>NUCLEOTIDE SEQUENCE [LARGE SCALE GENOMIC DNA]</scope>
    <source>
        <strain evidence="1 2">EcWSU1</strain>
    </source>
</reference>
<dbReference type="PANTHER" id="PTHR36152">
    <property type="entry name" value="CYTOPLASMIC PROTEIN-RELATED"/>
    <property type="match status" value="1"/>
</dbReference>
<dbReference type="KEGG" id="eec:EcWSU1_02689"/>
<dbReference type="AlphaFoldDB" id="G8LFD7"/>
<gene>
    <name evidence="1" type="primary">hcp1</name>
    <name evidence="1" type="ORF">EcWSU1_02689</name>
</gene>
<dbReference type="InterPro" id="IPR036624">
    <property type="entry name" value="Hcp1-lik_sf"/>
</dbReference>
<dbReference type="HOGENOM" id="CLU_112762_0_0_6"/>
<dbReference type="PANTHER" id="PTHR36152:SF5">
    <property type="entry name" value="PROTEIN HCP1"/>
    <property type="match status" value="1"/>
</dbReference>
<evidence type="ECO:0000313" key="2">
    <source>
        <dbReference type="Proteomes" id="UP000007838"/>
    </source>
</evidence>
<accession>G8LFD7</accession>